<dbReference type="GO" id="GO:0005975">
    <property type="term" value="P:carbohydrate metabolic process"/>
    <property type="evidence" value="ECO:0007669"/>
    <property type="project" value="InterPro"/>
</dbReference>
<feature type="chain" id="PRO_5034365035" description="Beta-mannosidase" evidence="16">
    <location>
        <begin position="21"/>
        <end position="897"/>
    </location>
</feature>
<dbReference type="AlphaFoldDB" id="A0A8B8F6I3"/>
<dbReference type="FunFam" id="3.20.20.80:FF:000035">
    <property type="entry name" value="Mannosidase beta"/>
    <property type="match status" value="1"/>
</dbReference>
<dbReference type="InterPro" id="IPR050887">
    <property type="entry name" value="Beta-mannosidase_GH2"/>
</dbReference>
<evidence type="ECO:0000256" key="1">
    <source>
        <dbReference type="ARBA" id="ARBA00000829"/>
    </source>
</evidence>
<accession>A0A8B8F6I3</accession>
<dbReference type="OrthoDB" id="2866996at2759"/>
<comment type="subcellular location">
    <subcellularLocation>
        <location evidence="3">Lysosome</location>
    </subcellularLocation>
</comment>
<dbReference type="GeneID" id="112680143"/>
<evidence type="ECO:0000256" key="13">
    <source>
        <dbReference type="ARBA" id="ARBA00023295"/>
    </source>
</evidence>
<dbReference type="InterPro" id="IPR054593">
    <property type="entry name" value="Beta-mannosidase-like_N2"/>
</dbReference>
<dbReference type="InterPro" id="IPR041625">
    <property type="entry name" value="Beta-mannosidase_Ig"/>
</dbReference>
<dbReference type="CTD" id="40524"/>
<dbReference type="PANTHER" id="PTHR43730">
    <property type="entry name" value="BETA-MANNOSIDASE"/>
    <property type="match status" value="1"/>
</dbReference>
<keyword evidence="10" id="KW-1015">Disulfide bond</keyword>
<comment type="subunit">
    <text evidence="5">Monomer.</text>
</comment>
<evidence type="ECO:0000256" key="15">
    <source>
        <dbReference type="ARBA" id="ARBA00033445"/>
    </source>
</evidence>
<proteinExistence type="inferred from homology"/>
<protein>
    <recommendedName>
        <fullName evidence="7">Beta-mannosidase</fullName>
        <ecNumber evidence="6">3.2.1.25</ecNumber>
    </recommendedName>
    <alternativeName>
        <fullName evidence="14">Lysosomal beta A mannosidase</fullName>
    </alternativeName>
    <alternativeName>
        <fullName evidence="15">Mannanase</fullName>
    </alternativeName>
</protein>
<feature type="domain" description="Beta-mannosidase Ig-fold" evidence="18">
    <location>
        <begin position="818"/>
        <end position="885"/>
    </location>
</feature>
<evidence type="ECO:0000256" key="10">
    <source>
        <dbReference type="ARBA" id="ARBA00023157"/>
    </source>
</evidence>
<evidence type="ECO:0000256" key="6">
    <source>
        <dbReference type="ARBA" id="ARBA00012754"/>
    </source>
</evidence>
<dbReference type="InterPro" id="IPR036156">
    <property type="entry name" value="Beta-gal/glucu_dom_sf"/>
</dbReference>
<evidence type="ECO:0000256" key="4">
    <source>
        <dbReference type="ARBA" id="ARBA00007401"/>
    </source>
</evidence>
<reference evidence="21" key="1">
    <citation type="submission" date="2025-08" db="UniProtKB">
        <authorList>
            <consortium name="RefSeq"/>
        </authorList>
    </citation>
    <scope>IDENTIFICATION</scope>
    <source>
        <tissue evidence="21">Whole body</tissue>
    </source>
</reference>
<feature type="domain" description="Beta-mannosidase-like galactose-binding" evidence="19">
    <location>
        <begin position="32"/>
        <end position="207"/>
    </location>
</feature>
<comment type="function">
    <text evidence="2">Exoglycosidase that cleaves the single beta-linked mannose residue from the non-reducing end of all N-linked glycoprotein oligosaccharides.</text>
</comment>
<evidence type="ECO:0000256" key="5">
    <source>
        <dbReference type="ARBA" id="ARBA00011245"/>
    </source>
</evidence>
<dbReference type="PANTHER" id="PTHR43730:SF1">
    <property type="entry name" value="BETA-MANNOSIDASE"/>
    <property type="match status" value="1"/>
</dbReference>
<name>A0A8B8F6I3_9HEMI</name>
<dbReference type="Gene3D" id="2.60.120.260">
    <property type="entry name" value="Galactose-binding domain-like"/>
    <property type="match status" value="1"/>
</dbReference>
<evidence type="ECO:0000313" key="21">
    <source>
        <dbReference type="RefSeq" id="XP_025405937.1"/>
    </source>
</evidence>
<keyword evidence="9" id="KW-0378">Hydrolase</keyword>
<dbReference type="GO" id="GO:0005764">
    <property type="term" value="C:lysosome"/>
    <property type="evidence" value="ECO:0007669"/>
    <property type="project" value="UniProtKB-SubCell"/>
</dbReference>
<dbReference type="InterPro" id="IPR017853">
    <property type="entry name" value="GH"/>
</dbReference>
<dbReference type="FunFam" id="2.60.120.260:FF:000060">
    <property type="entry name" value="Probable beta-mannosidase"/>
    <property type="match status" value="1"/>
</dbReference>
<evidence type="ECO:0000256" key="11">
    <source>
        <dbReference type="ARBA" id="ARBA00023180"/>
    </source>
</evidence>
<feature type="signal peptide" evidence="16">
    <location>
        <begin position="1"/>
        <end position="20"/>
    </location>
</feature>
<gene>
    <name evidence="21" type="primary">LOC112680143</name>
</gene>
<evidence type="ECO:0000313" key="20">
    <source>
        <dbReference type="Proteomes" id="UP000694846"/>
    </source>
</evidence>
<evidence type="ECO:0000259" key="17">
    <source>
        <dbReference type="Pfam" id="PF02836"/>
    </source>
</evidence>
<evidence type="ECO:0000256" key="14">
    <source>
        <dbReference type="ARBA" id="ARBA00032581"/>
    </source>
</evidence>
<evidence type="ECO:0000256" key="9">
    <source>
        <dbReference type="ARBA" id="ARBA00022801"/>
    </source>
</evidence>
<evidence type="ECO:0000256" key="12">
    <source>
        <dbReference type="ARBA" id="ARBA00023228"/>
    </source>
</evidence>
<evidence type="ECO:0000256" key="3">
    <source>
        <dbReference type="ARBA" id="ARBA00004371"/>
    </source>
</evidence>
<keyword evidence="13" id="KW-0326">Glycosidase</keyword>
<dbReference type="Proteomes" id="UP000694846">
    <property type="component" value="Unplaced"/>
</dbReference>
<dbReference type="Gene3D" id="2.60.40.10">
    <property type="entry name" value="Immunoglobulins"/>
    <property type="match status" value="3"/>
</dbReference>
<dbReference type="EC" id="3.2.1.25" evidence="6"/>
<evidence type="ECO:0000256" key="2">
    <source>
        <dbReference type="ARBA" id="ARBA00003150"/>
    </source>
</evidence>
<dbReference type="SUPFAM" id="SSF51445">
    <property type="entry name" value="(Trans)glycosidases"/>
    <property type="match status" value="1"/>
</dbReference>
<evidence type="ECO:0000256" key="7">
    <source>
        <dbReference type="ARBA" id="ARBA00015707"/>
    </source>
</evidence>
<dbReference type="Pfam" id="PF22666">
    <property type="entry name" value="Glyco_hydro_2_N2"/>
    <property type="match status" value="1"/>
</dbReference>
<evidence type="ECO:0000256" key="8">
    <source>
        <dbReference type="ARBA" id="ARBA00022729"/>
    </source>
</evidence>
<dbReference type="RefSeq" id="XP_025405937.1">
    <property type="nucleotide sequence ID" value="XM_025550152.1"/>
</dbReference>
<dbReference type="SUPFAM" id="SSF49303">
    <property type="entry name" value="beta-Galactosidase/glucuronidase domain"/>
    <property type="match status" value="2"/>
</dbReference>
<keyword evidence="8 16" id="KW-0732">Signal</keyword>
<evidence type="ECO:0000259" key="18">
    <source>
        <dbReference type="Pfam" id="PF17753"/>
    </source>
</evidence>
<dbReference type="Gene3D" id="3.20.20.80">
    <property type="entry name" value="Glycosidases"/>
    <property type="match status" value="1"/>
</dbReference>
<keyword evidence="12" id="KW-0458">Lysosome</keyword>
<dbReference type="InterPro" id="IPR013783">
    <property type="entry name" value="Ig-like_fold"/>
</dbReference>
<dbReference type="GO" id="GO:0006516">
    <property type="term" value="P:glycoprotein catabolic process"/>
    <property type="evidence" value="ECO:0007669"/>
    <property type="project" value="TreeGrafter"/>
</dbReference>
<dbReference type="InterPro" id="IPR008979">
    <property type="entry name" value="Galactose-bd-like_sf"/>
</dbReference>
<dbReference type="SUPFAM" id="SSF49785">
    <property type="entry name" value="Galactose-binding domain-like"/>
    <property type="match status" value="1"/>
</dbReference>
<keyword evidence="11" id="KW-0325">Glycoprotein</keyword>
<evidence type="ECO:0000259" key="19">
    <source>
        <dbReference type="Pfam" id="PF22666"/>
    </source>
</evidence>
<dbReference type="GO" id="GO:0004567">
    <property type="term" value="F:beta-mannosidase activity"/>
    <property type="evidence" value="ECO:0007669"/>
    <property type="project" value="UniProtKB-EC"/>
</dbReference>
<dbReference type="Pfam" id="PF17753">
    <property type="entry name" value="Ig_mannosidase"/>
    <property type="match status" value="1"/>
</dbReference>
<comment type="similarity">
    <text evidence="4">Belongs to the glycosyl hydrolase 2 family.</text>
</comment>
<dbReference type="InterPro" id="IPR006103">
    <property type="entry name" value="Glyco_hydro_2_cat"/>
</dbReference>
<comment type="catalytic activity">
    <reaction evidence="1">
        <text>Hydrolysis of terminal, non-reducing beta-D-mannose residues in beta-D-mannosides.</text>
        <dbReference type="EC" id="3.2.1.25"/>
    </reaction>
</comment>
<feature type="domain" description="Glycoside hydrolase family 2 catalytic" evidence="17">
    <location>
        <begin position="413"/>
        <end position="544"/>
    </location>
</feature>
<organism evidence="20 21">
    <name type="scientific">Sipha flava</name>
    <name type="common">yellow sugarcane aphid</name>
    <dbReference type="NCBI Taxonomy" id="143950"/>
    <lineage>
        <taxon>Eukaryota</taxon>
        <taxon>Metazoa</taxon>
        <taxon>Ecdysozoa</taxon>
        <taxon>Arthropoda</taxon>
        <taxon>Hexapoda</taxon>
        <taxon>Insecta</taxon>
        <taxon>Pterygota</taxon>
        <taxon>Neoptera</taxon>
        <taxon>Paraneoptera</taxon>
        <taxon>Hemiptera</taxon>
        <taxon>Sternorrhyncha</taxon>
        <taxon>Aphidomorpha</taxon>
        <taxon>Aphidoidea</taxon>
        <taxon>Aphididae</taxon>
        <taxon>Sipha</taxon>
    </lineage>
</organism>
<dbReference type="Pfam" id="PF02836">
    <property type="entry name" value="Glyco_hydro_2_C"/>
    <property type="match status" value="1"/>
</dbReference>
<keyword evidence="20" id="KW-1185">Reference proteome</keyword>
<sequence length="897" mass="103610">MLSPFRSLPVALCFFASATAAVFQCPLGSSDWRFSNGNTSIMGTARVPGGVFADLRANGVLKEDPLRRYNDVAYRWVSEDDWTYTVTFDVDSNLELFNKKFIIFDGIDTISEIYLNKKLIGSTNNMFVKYTFSVEQYLEKEKNVLEVIIKSSIRMANIYFNNSSNKIPPFCVPKEYNGECHVNYVRKMQSSFGWDWGPAFPSIGIWKSVRLVMFQNNLLESIKTYTIRVNASHWLLKTDIYVKCFGSITDAKVKLILNTEHNILSNEQDCCNGICVQNETHAAIELYVPSADVNTWWPNGYGEQPLYNLSIEFNTINNIQSKNICIGFRTVELIQEPIDEKYPNMGLSFYFKINGVAIFSKGSNYIPANIFPEKMNNKDVINYLLTSAKKVHMNTIRIWGGGVYESDDFYKICDKLGIMIWQDMMFACNMYPANEQFLETVRIEIKQQIRRLQHHPSIVLWAGNNENEAALRGNWYGTRNNFSFFASDYIALYVNTIKKIVSEEDKSRYYLVSSPTNGLKSEEENYIAENPYSGLYGDVHYYNYEVNSWSSIFFPWTRFASEYGLQSLPAYQTLQNALDENDLINFPSPALIHRQHLPLGYGFMLYQIESNLPVPLKPTVSDYVYLSQIVQARAMRIQTEWYRKHRNTLLKDGRGLTMGALYWQLNDVWQAPTWSSIDYDQRWKMLHYSAIDFFSPIIVVPELEISNNLTIYLVSDMLVDSEVICKIEIYSWESNIPLATYISDTILLKKNGAQLIMNKNYFNWLKSMTDKCGLNITQQIQSCFLHTKLYYNNLNTTEASPSNYLFPSSLNKIIGYKSPNILVSKIWQEDEKEINIKLESTGIALFVWLNINHIDGSFNENGFIMLNKTKIVKYTSNKDISLKLFNLEIVHLRTNSK</sequence>
<evidence type="ECO:0000256" key="16">
    <source>
        <dbReference type="SAM" id="SignalP"/>
    </source>
</evidence>